<evidence type="ECO:0000256" key="2">
    <source>
        <dbReference type="ARBA" id="ARBA00023015"/>
    </source>
</evidence>
<dbReference type="Pfam" id="PF00356">
    <property type="entry name" value="LacI"/>
    <property type="match status" value="1"/>
</dbReference>
<dbReference type="AlphaFoldDB" id="A0A1J5TFD7"/>
<dbReference type="InterPro" id="IPR046335">
    <property type="entry name" value="LacI/GalR-like_sensor"/>
</dbReference>
<protein>
    <submittedName>
        <fullName evidence="6">HTH-type transcriptional regulator GntR</fullName>
    </submittedName>
</protein>
<gene>
    <name evidence="6" type="primary">gntR_1</name>
    <name evidence="6" type="ORF">GALL_41800</name>
</gene>
<reference evidence="6" key="1">
    <citation type="submission" date="2016-10" db="EMBL/GenBank/DDBJ databases">
        <title>Sequence of Gallionella enrichment culture.</title>
        <authorList>
            <person name="Poehlein A."/>
            <person name="Muehling M."/>
            <person name="Daniel R."/>
        </authorList>
    </citation>
    <scope>NUCLEOTIDE SEQUENCE</scope>
</reference>
<dbReference type="EMBL" id="MLJW01000010">
    <property type="protein sequence ID" value="OIR15061.1"/>
    <property type="molecule type" value="Genomic_DNA"/>
</dbReference>
<organism evidence="6">
    <name type="scientific">mine drainage metagenome</name>
    <dbReference type="NCBI Taxonomy" id="410659"/>
    <lineage>
        <taxon>unclassified sequences</taxon>
        <taxon>metagenomes</taxon>
        <taxon>ecological metagenomes</taxon>
    </lineage>
</organism>
<dbReference type="GO" id="GO:0000976">
    <property type="term" value="F:transcription cis-regulatory region binding"/>
    <property type="evidence" value="ECO:0007669"/>
    <property type="project" value="TreeGrafter"/>
</dbReference>
<feature type="domain" description="HTH lacI-type" evidence="5">
    <location>
        <begin position="1"/>
        <end position="53"/>
    </location>
</feature>
<dbReference type="Gene3D" id="1.10.260.40">
    <property type="entry name" value="lambda repressor-like DNA-binding domains"/>
    <property type="match status" value="1"/>
</dbReference>
<keyword evidence="3" id="KW-0238">DNA-binding</keyword>
<dbReference type="SUPFAM" id="SSF53822">
    <property type="entry name" value="Periplasmic binding protein-like I"/>
    <property type="match status" value="1"/>
</dbReference>
<dbReference type="SUPFAM" id="SSF47413">
    <property type="entry name" value="lambda repressor-like DNA-binding domains"/>
    <property type="match status" value="1"/>
</dbReference>
<evidence type="ECO:0000313" key="6">
    <source>
        <dbReference type="EMBL" id="OIR15061.1"/>
    </source>
</evidence>
<keyword evidence="1" id="KW-0678">Repressor</keyword>
<dbReference type="PANTHER" id="PTHR30146:SF148">
    <property type="entry name" value="HTH-TYPE TRANSCRIPTIONAL REPRESSOR PURR-RELATED"/>
    <property type="match status" value="1"/>
</dbReference>
<accession>A0A1J5TFD7</accession>
<dbReference type="SMART" id="SM00354">
    <property type="entry name" value="HTH_LACI"/>
    <property type="match status" value="1"/>
</dbReference>
<keyword evidence="2" id="KW-0805">Transcription regulation</keyword>
<evidence type="ECO:0000256" key="1">
    <source>
        <dbReference type="ARBA" id="ARBA00022491"/>
    </source>
</evidence>
<keyword evidence="4" id="KW-0804">Transcription</keyword>
<evidence type="ECO:0000259" key="5">
    <source>
        <dbReference type="PROSITE" id="PS50932"/>
    </source>
</evidence>
<dbReference type="CDD" id="cd01392">
    <property type="entry name" value="HTH_LacI"/>
    <property type="match status" value="1"/>
</dbReference>
<dbReference type="GO" id="GO:0003700">
    <property type="term" value="F:DNA-binding transcription factor activity"/>
    <property type="evidence" value="ECO:0007669"/>
    <property type="project" value="TreeGrafter"/>
</dbReference>
<evidence type="ECO:0000256" key="4">
    <source>
        <dbReference type="ARBA" id="ARBA00023163"/>
    </source>
</evidence>
<name>A0A1J5TFD7_9ZZZZ</name>
<dbReference type="PANTHER" id="PTHR30146">
    <property type="entry name" value="LACI-RELATED TRANSCRIPTIONAL REPRESSOR"/>
    <property type="match status" value="1"/>
</dbReference>
<proteinExistence type="predicted"/>
<dbReference type="InterPro" id="IPR000843">
    <property type="entry name" value="HTH_LacI"/>
</dbReference>
<dbReference type="PROSITE" id="PS50932">
    <property type="entry name" value="HTH_LACI_2"/>
    <property type="match status" value="1"/>
</dbReference>
<dbReference type="Gene3D" id="3.40.50.2300">
    <property type="match status" value="2"/>
</dbReference>
<dbReference type="InterPro" id="IPR028082">
    <property type="entry name" value="Peripla_BP_I"/>
</dbReference>
<comment type="caution">
    <text evidence="6">The sequence shown here is derived from an EMBL/GenBank/DDBJ whole genome shotgun (WGS) entry which is preliminary data.</text>
</comment>
<evidence type="ECO:0000256" key="3">
    <source>
        <dbReference type="ARBA" id="ARBA00023125"/>
    </source>
</evidence>
<dbReference type="InterPro" id="IPR010982">
    <property type="entry name" value="Lambda_DNA-bd_dom_sf"/>
</dbReference>
<dbReference type="Pfam" id="PF13377">
    <property type="entry name" value="Peripla_BP_3"/>
    <property type="match status" value="1"/>
</dbReference>
<sequence length="337" mass="38075">MQAVADLAGVHRTTVSLVLRHHPRISAATRTRVLEAVDKLGYRMNPMISALMQAHRRMRPLTNASKIAWITAWPTRYGWRPPENTIPDFMPGAVTRAAELGYTIDHFWLAETGMTSRRMSDILYARNITGIILGRLPPGLSRIELQWDKFTSVSIGVSLESPRISHVAENHFHSCKLAMQTCRARGYQRIGLTLPHRLYERVQEKFLGAFLVEQSRLPKLQQIPPMITEIPHERTFRDWMKRYSPEVVICPNVTVVLGWMNALGLKVPEDVGVAGLAVERKDGAHAGIWCDPAIIGSLAVELVASALQRNERGLPAHEQEILYRPDWIEGRTIPPPR</sequence>